<protein>
    <submittedName>
        <fullName evidence="3">CPBP family intramembrane metalloprotease</fullName>
    </submittedName>
</protein>
<dbReference type="Pfam" id="PF02517">
    <property type="entry name" value="Rce1-like"/>
    <property type="match status" value="1"/>
</dbReference>
<dbReference type="RefSeq" id="WP_199047821.1">
    <property type="nucleotide sequence ID" value="NZ_JAELXT010000005.1"/>
</dbReference>
<evidence type="ECO:0000256" key="1">
    <source>
        <dbReference type="SAM" id="Phobius"/>
    </source>
</evidence>
<comment type="caution">
    <text evidence="3">The sequence shown here is derived from an EMBL/GenBank/DDBJ whole genome shotgun (WGS) entry which is preliminary data.</text>
</comment>
<dbReference type="EMBL" id="JAELXT010000005">
    <property type="protein sequence ID" value="MBJ6125157.1"/>
    <property type="molecule type" value="Genomic_DNA"/>
</dbReference>
<keyword evidence="3" id="KW-0482">Metalloprotease</keyword>
<sequence>MRPLGLLATLSVYGAFGLMLLAGTAWGMPALQARGIRPDISWFIVAGVVFAAFGLATLILLALEGRETRREWHRRLRIKPMSGEDWRTALAGIAFMLIGSGAAFLAFKALDPDFSPHPPFLQITPLQSTEYWVLLAWLPMFALNIGCEEIFGRGYLLPRNELAAGRYGWLVNACGWLLFHMAFGWQLMIVTAPVILAVCWAVQRRRNTTIGLVIHGLANGPSFIAISLGLMPA</sequence>
<feature type="transmembrane region" description="Helical" evidence="1">
    <location>
        <begin position="86"/>
        <end position="107"/>
    </location>
</feature>
<name>A0ABS0XYM1_9HYPH</name>
<dbReference type="Proteomes" id="UP000620670">
    <property type="component" value="Unassembled WGS sequence"/>
</dbReference>
<keyword evidence="3" id="KW-0645">Protease</keyword>
<organism evidence="3 4">
    <name type="scientific">Microvirga splendida</name>
    <dbReference type="NCBI Taxonomy" id="2795727"/>
    <lineage>
        <taxon>Bacteria</taxon>
        <taxon>Pseudomonadati</taxon>
        <taxon>Pseudomonadota</taxon>
        <taxon>Alphaproteobacteria</taxon>
        <taxon>Hyphomicrobiales</taxon>
        <taxon>Methylobacteriaceae</taxon>
        <taxon>Microvirga</taxon>
    </lineage>
</organism>
<keyword evidence="1" id="KW-0812">Transmembrane</keyword>
<feature type="transmembrane region" description="Helical" evidence="1">
    <location>
        <begin position="209"/>
        <end position="231"/>
    </location>
</feature>
<reference evidence="4" key="1">
    <citation type="submission" date="2020-12" db="EMBL/GenBank/DDBJ databases">
        <title>Hymenobacter sp.</title>
        <authorList>
            <person name="Kim M.K."/>
        </authorList>
    </citation>
    <scope>NUCLEOTIDE SEQUENCE [LARGE SCALE GENOMIC DNA]</scope>
    <source>
        <strain evidence="4">BT325</strain>
    </source>
</reference>
<keyword evidence="3" id="KW-0378">Hydrolase</keyword>
<dbReference type="InterPro" id="IPR003675">
    <property type="entry name" value="Rce1/LyrA-like_dom"/>
</dbReference>
<feature type="transmembrane region" description="Helical" evidence="1">
    <location>
        <begin position="185"/>
        <end position="202"/>
    </location>
</feature>
<evidence type="ECO:0000313" key="4">
    <source>
        <dbReference type="Proteomes" id="UP000620670"/>
    </source>
</evidence>
<accession>A0ABS0XYM1</accession>
<dbReference type="Gene3D" id="1.20.950.20">
    <property type="entry name" value="Transmembrane di-heme cytochromes, Chain C"/>
    <property type="match status" value="1"/>
</dbReference>
<evidence type="ECO:0000313" key="3">
    <source>
        <dbReference type="EMBL" id="MBJ6125157.1"/>
    </source>
</evidence>
<keyword evidence="1" id="KW-1133">Transmembrane helix</keyword>
<dbReference type="GO" id="GO:0008237">
    <property type="term" value="F:metallopeptidase activity"/>
    <property type="evidence" value="ECO:0007669"/>
    <property type="project" value="UniProtKB-KW"/>
</dbReference>
<keyword evidence="4" id="KW-1185">Reference proteome</keyword>
<feature type="domain" description="CAAX prenyl protease 2/Lysostaphin resistance protein A-like" evidence="2">
    <location>
        <begin position="132"/>
        <end position="219"/>
    </location>
</feature>
<feature type="transmembrane region" description="Helical" evidence="1">
    <location>
        <begin position="43"/>
        <end position="65"/>
    </location>
</feature>
<gene>
    <name evidence="3" type="ORF">JAO75_07020</name>
</gene>
<proteinExistence type="predicted"/>
<keyword evidence="1" id="KW-0472">Membrane</keyword>
<evidence type="ECO:0000259" key="2">
    <source>
        <dbReference type="Pfam" id="PF02517"/>
    </source>
</evidence>